<name>A0A6M0H3B7_9CLOT</name>
<organism evidence="3 4">
    <name type="scientific">Clostridium senegalense</name>
    <dbReference type="NCBI Taxonomy" id="1465809"/>
    <lineage>
        <taxon>Bacteria</taxon>
        <taxon>Bacillati</taxon>
        <taxon>Bacillota</taxon>
        <taxon>Clostridia</taxon>
        <taxon>Eubacteriales</taxon>
        <taxon>Clostridiaceae</taxon>
        <taxon>Clostridium</taxon>
    </lineage>
</organism>
<dbReference type="SUPFAM" id="SSF53474">
    <property type="entry name" value="alpha/beta-Hydrolases"/>
    <property type="match status" value="1"/>
</dbReference>
<comment type="caution">
    <text evidence="3">The sequence shown here is derived from an EMBL/GenBank/DDBJ whole genome shotgun (WGS) entry which is preliminary data.</text>
</comment>
<evidence type="ECO:0000313" key="4">
    <source>
        <dbReference type="Proteomes" id="UP000481872"/>
    </source>
</evidence>
<dbReference type="RefSeq" id="WP_199869340.1">
    <property type="nucleotide sequence ID" value="NZ_JAAGPU010000005.1"/>
</dbReference>
<dbReference type="InterPro" id="IPR029058">
    <property type="entry name" value="AB_hydrolase_fold"/>
</dbReference>
<evidence type="ECO:0000313" key="3">
    <source>
        <dbReference type="EMBL" id="NEU04122.1"/>
    </source>
</evidence>
<dbReference type="Proteomes" id="UP000481872">
    <property type="component" value="Unassembled WGS sequence"/>
</dbReference>
<dbReference type="Pfam" id="PF20434">
    <property type="entry name" value="BD-FAE"/>
    <property type="match status" value="1"/>
</dbReference>
<dbReference type="Gene3D" id="3.40.50.1820">
    <property type="entry name" value="alpha/beta hydrolase"/>
    <property type="match status" value="1"/>
</dbReference>
<proteinExistence type="predicted"/>
<protein>
    <submittedName>
        <fullName evidence="3">Alpha/beta hydrolase</fullName>
    </submittedName>
</protein>
<dbReference type="InterPro" id="IPR049492">
    <property type="entry name" value="BD-FAE-like_dom"/>
</dbReference>
<sequence length="278" mass="32228">MTFDEKLTVLALGVRMMIWNKYKDNEYKIHKVKYGHNHRKYTLILEGHKPKKRTLIYFIHGGGWMSGNPFFFKAIAKFFAKKGYTVVLPAYRLAPKYKYPCQIEDVFLGFQDFLEKYWHMSNCDDVIVIGFSAGSELGANLVFNKKLQERYEIDPSIFKAFFAISGVLDFSKFTSKRAQKYLNGYLGGTKYEGKVNPLNLVTEKPEFPVFCLHGDLDELVPKECAYNFVERVRGFGGNADITLIKEKYHSNILNLWIGHGEEDTNIFFDLLKKCDNKN</sequence>
<evidence type="ECO:0000259" key="2">
    <source>
        <dbReference type="Pfam" id="PF20434"/>
    </source>
</evidence>
<gene>
    <name evidence="3" type="ORF">G3M99_04470</name>
</gene>
<reference evidence="3 4" key="1">
    <citation type="submission" date="2020-02" db="EMBL/GenBank/DDBJ databases">
        <title>Genome assembly of a novel Clostridium senegalense strain.</title>
        <authorList>
            <person name="Gupta T.B."/>
            <person name="Jauregui R."/>
            <person name="Maclean P."/>
            <person name="Nawarathana A."/>
            <person name="Brightwell G."/>
        </authorList>
    </citation>
    <scope>NUCLEOTIDE SEQUENCE [LARGE SCALE GENOMIC DNA]</scope>
    <source>
        <strain evidence="3 4">AGRFS4</strain>
    </source>
</reference>
<dbReference type="AlphaFoldDB" id="A0A6M0H3B7"/>
<keyword evidence="4" id="KW-1185">Reference proteome</keyword>
<keyword evidence="1 3" id="KW-0378">Hydrolase</keyword>
<dbReference type="GO" id="GO:0016787">
    <property type="term" value="F:hydrolase activity"/>
    <property type="evidence" value="ECO:0007669"/>
    <property type="project" value="UniProtKB-KW"/>
</dbReference>
<dbReference type="PANTHER" id="PTHR48081">
    <property type="entry name" value="AB HYDROLASE SUPERFAMILY PROTEIN C4A8.06C"/>
    <property type="match status" value="1"/>
</dbReference>
<evidence type="ECO:0000256" key="1">
    <source>
        <dbReference type="ARBA" id="ARBA00022801"/>
    </source>
</evidence>
<dbReference type="EMBL" id="JAAGPU010000005">
    <property type="protein sequence ID" value="NEU04122.1"/>
    <property type="molecule type" value="Genomic_DNA"/>
</dbReference>
<feature type="domain" description="BD-FAE-like" evidence="2">
    <location>
        <begin position="49"/>
        <end position="229"/>
    </location>
</feature>
<dbReference type="InterPro" id="IPR050300">
    <property type="entry name" value="GDXG_lipolytic_enzyme"/>
</dbReference>
<accession>A0A6M0H3B7</accession>